<dbReference type="KEGG" id="bayd:BSPP4475_13480"/>
<sequence length="54" mass="6210">MNKKIFLQITYLILFVAMLIETLYLDVPPAVRGFLGIGTLCNLVCFYMITKHTQ</sequence>
<dbReference type="Proteomes" id="UP001189619">
    <property type="component" value="Chromosome"/>
</dbReference>
<reference evidence="2" key="1">
    <citation type="submission" date="2023-07" db="EMBL/GenBank/DDBJ databases">
        <authorList>
            <person name="Ivanov I."/>
            <person name="Teneva D."/>
            <person name="Stoikov I."/>
        </authorList>
    </citation>
    <scope>NUCLEOTIDE SEQUENCE</scope>
    <source>
        <strain evidence="2">4475</strain>
    </source>
</reference>
<feature type="transmembrane region" description="Helical" evidence="1">
    <location>
        <begin position="30"/>
        <end position="49"/>
    </location>
</feature>
<feature type="transmembrane region" description="Helical" evidence="1">
    <location>
        <begin position="5"/>
        <end position="24"/>
    </location>
</feature>
<dbReference type="EMBL" id="OY569118">
    <property type="protein sequence ID" value="CAJ1003324.1"/>
    <property type="molecule type" value="Genomic_DNA"/>
</dbReference>
<evidence type="ECO:0000256" key="1">
    <source>
        <dbReference type="SAM" id="Phobius"/>
    </source>
</evidence>
<keyword evidence="3" id="KW-1185">Reference proteome</keyword>
<keyword evidence="1" id="KW-0472">Membrane</keyword>
<evidence type="ECO:0000313" key="2">
    <source>
        <dbReference type="EMBL" id="CAJ1003324.1"/>
    </source>
</evidence>
<accession>A0AA48MB96</accession>
<dbReference type="AlphaFoldDB" id="A0AA48MB96"/>
<protein>
    <submittedName>
        <fullName evidence="2">Uncharacterized protein</fullName>
    </submittedName>
</protein>
<evidence type="ECO:0000313" key="3">
    <source>
        <dbReference type="Proteomes" id="UP001189619"/>
    </source>
</evidence>
<name>A0AA48MB96_9BACL</name>
<gene>
    <name evidence="2" type="ORF">BSPP4475_13480</name>
</gene>
<keyword evidence="1" id="KW-1133">Transmembrane helix</keyword>
<organism evidence="2 3">
    <name type="scientific">Brevibacillus aydinogluensis</name>
    <dbReference type="NCBI Taxonomy" id="927786"/>
    <lineage>
        <taxon>Bacteria</taxon>
        <taxon>Bacillati</taxon>
        <taxon>Bacillota</taxon>
        <taxon>Bacilli</taxon>
        <taxon>Bacillales</taxon>
        <taxon>Paenibacillaceae</taxon>
        <taxon>Brevibacillus</taxon>
    </lineage>
</organism>
<keyword evidence="1" id="KW-0812">Transmembrane</keyword>
<proteinExistence type="predicted"/>